<sequence>MTELDVRRIPPNERHDRIHRTFEALEPGETLTIINDHDPKPLYYEMEAEVPAFDADGYEVEREAPSRFVAEFPKGGTEPAIDRVRIAELDGEPHADAFPGRAPKTIRLSLEADERVPEHDHPDRTVLFHVLDGEIDVALGGESHRVSAGEILRFDGELSVEPTARKESTALVVLAPRTAE</sequence>
<dbReference type="EMBL" id="JBHSXI010000001">
    <property type="protein sequence ID" value="MFC6887867.1"/>
    <property type="molecule type" value="Genomic_DNA"/>
</dbReference>
<dbReference type="RefSeq" id="WP_379764357.1">
    <property type="nucleotide sequence ID" value="NZ_JBHSXI010000001.1"/>
</dbReference>
<gene>
    <name evidence="3" type="ORF">ACFQEY_02190</name>
</gene>
<comment type="caution">
    <text evidence="3">The sequence shown here is derived from an EMBL/GenBank/DDBJ whole genome shotgun (WGS) entry which is preliminary data.</text>
</comment>
<feature type="domain" description="Cupin type-2" evidence="1">
    <location>
        <begin position="109"/>
        <end position="156"/>
    </location>
</feature>
<dbReference type="InterPro" id="IPR011051">
    <property type="entry name" value="RmlC_Cupin_sf"/>
</dbReference>
<dbReference type="AlphaFoldDB" id="A0ABD5UED4"/>
<feature type="domain" description="DUF2249" evidence="2">
    <location>
        <begin position="3"/>
        <end position="74"/>
    </location>
</feature>
<accession>A0ABD5UED4</accession>
<evidence type="ECO:0000259" key="1">
    <source>
        <dbReference type="Pfam" id="PF07883"/>
    </source>
</evidence>
<dbReference type="Pfam" id="PF07883">
    <property type="entry name" value="Cupin_2"/>
    <property type="match status" value="1"/>
</dbReference>
<evidence type="ECO:0000313" key="3">
    <source>
        <dbReference type="EMBL" id="MFC6887867.1"/>
    </source>
</evidence>
<name>A0ABD5UED4_9EURY</name>
<dbReference type="InterPro" id="IPR013096">
    <property type="entry name" value="Cupin_2"/>
</dbReference>
<dbReference type="InterPro" id="IPR018720">
    <property type="entry name" value="DUF2249"/>
</dbReference>
<evidence type="ECO:0000313" key="4">
    <source>
        <dbReference type="Proteomes" id="UP001596333"/>
    </source>
</evidence>
<evidence type="ECO:0000259" key="2">
    <source>
        <dbReference type="Pfam" id="PF10006"/>
    </source>
</evidence>
<organism evidence="3 4">
    <name type="scientific">Halorubrum trueperi</name>
    <dbReference type="NCBI Taxonomy" id="2004704"/>
    <lineage>
        <taxon>Archaea</taxon>
        <taxon>Methanobacteriati</taxon>
        <taxon>Methanobacteriota</taxon>
        <taxon>Stenosarchaea group</taxon>
        <taxon>Halobacteria</taxon>
        <taxon>Halobacteriales</taxon>
        <taxon>Haloferacaceae</taxon>
        <taxon>Halorubrum</taxon>
    </lineage>
</organism>
<dbReference type="Proteomes" id="UP001596333">
    <property type="component" value="Unassembled WGS sequence"/>
</dbReference>
<protein>
    <submittedName>
        <fullName evidence="3">DUF2249 domain-containing protein</fullName>
    </submittedName>
</protein>
<dbReference type="Gene3D" id="2.60.120.10">
    <property type="entry name" value="Jelly Rolls"/>
    <property type="match status" value="1"/>
</dbReference>
<dbReference type="SUPFAM" id="SSF51182">
    <property type="entry name" value="RmlC-like cupins"/>
    <property type="match status" value="1"/>
</dbReference>
<dbReference type="Pfam" id="PF10006">
    <property type="entry name" value="DUF2249"/>
    <property type="match status" value="1"/>
</dbReference>
<reference evidence="3 4" key="1">
    <citation type="journal article" date="2019" name="Int. J. Syst. Evol. Microbiol.">
        <title>The Global Catalogue of Microorganisms (GCM) 10K type strain sequencing project: providing services to taxonomists for standard genome sequencing and annotation.</title>
        <authorList>
            <consortium name="The Broad Institute Genomics Platform"/>
            <consortium name="The Broad Institute Genome Sequencing Center for Infectious Disease"/>
            <person name="Wu L."/>
            <person name="Ma J."/>
        </authorList>
    </citation>
    <scope>NUCLEOTIDE SEQUENCE [LARGE SCALE GENOMIC DNA]</scope>
    <source>
        <strain evidence="3 4">Y73</strain>
    </source>
</reference>
<proteinExistence type="predicted"/>
<keyword evidence="4" id="KW-1185">Reference proteome</keyword>
<dbReference type="InterPro" id="IPR014710">
    <property type="entry name" value="RmlC-like_jellyroll"/>
</dbReference>